<dbReference type="SUPFAM" id="SSF46689">
    <property type="entry name" value="Homeodomain-like"/>
    <property type="match status" value="1"/>
</dbReference>
<dbReference type="NCBIfam" id="NF033516">
    <property type="entry name" value="transpos_IS3"/>
    <property type="match status" value="1"/>
</dbReference>
<proteinExistence type="predicted"/>
<dbReference type="InterPro" id="IPR050900">
    <property type="entry name" value="Transposase_IS3/IS150/IS904"/>
</dbReference>
<dbReference type="SUPFAM" id="SSF53098">
    <property type="entry name" value="Ribonuclease H-like"/>
    <property type="match status" value="1"/>
</dbReference>
<accession>A0ABV5BV32</accession>
<evidence type="ECO:0000256" key="1">
    <source>
        <dbReference type="ARBA" id="ARBA00002286"/>
    </source>
</evidence>
<dbReference type="InterPro" id="IPR012337">
    <property type="entry name" value="RNaseH-like_sf"/>
</dbReference>
<dbReference type="InterPro" id="IPR048020">
    <property type="entry name" value="Transpos_IS3"/>
</dbReference>
<organism evidence="3 4">
    <name type="scientific">Paenibacillus medicaginis</name>
    <dbReference type="NCBI Taxonomy" id="1470560"/>
    <lineage>
        <taxon>Bacteria</taxon>
        <taxon>Bacillati</taxon>
        <taxon>Bacillota</taxon>
        <taxon>Bacilli</taxon>
        <taxon>Bacillales</taxon>
        <taxon>Paenibacillaceae</taxon>
        <taxon>Paenibacillus</taxon>
    </lineage>
</organism>
<dbReference type="InterPro" id="IPR001584">
    <property type="entry name" value="Integrase_cat-core"/>
</dbReference>
<gene>
    <name evidence="3" type="ORF">ACE5LO_02000</name>
</gene>
<dbReference type="Proteomes" id="UP001580430">
    <property type="component" value="Unassembled WGS sequence"/>
</dbReference>
<keyword evidence="4" id="KW-1185">Reference proteome</keyword>
<dbReference type="PANTHER" id="PTHR46889">
    <property type="entry name" value="TRANSPOSASE INSF FOR INSERTION SEQUENCE IS3B-RELATED"/>
    <property type="match status" value="1"/>
</dbReference>
<reference evidence="3 4" key="1">
    <citation type="submission" date="2024-09" db="EMBL/GenBank/DDBJ databases">
        <title>Paenibacillus zeirhizospherea sp. nov., isolated from surface of the maize (Zea mays) roots in a horticulture field, Hungary.</title>
        <authorList>
            <person name="Marton D."/>
            <person name="Farkas M."/>
            <person name="Bedics A."/>
            <person name="Toth E."/>
            <person name="Tancsics A."/>
            <person name="Boka K."/>
            <person name="Marati G."/>
            <person name="Kriszt B."/>
            <person name="Cserhati M."/>
        </authorList>
    </citation>
    <scope>NUCLEOTIDE SEQUENCE [LARGE SCALE GENOMIC DNA]</scope>
    <source>
        <strain evidence="3 4">JCM 18446</strain>
    </source>
</reference>
<dbReference type="EMBL" id="JBHIRY010000001">
    <property type="protein sequence ID" value="MFB5759156.1"/>
    <property type="molecule type" value="Genomic_DNA"/>
</dbReference>
<dbReference type="Pfam" id="PF13276">
    <property type="entry name" value="HTH_21"/>
    <property type="match status" value="1"/>
</dbReference>
<dbReference type="InterPro" id="IPR025948">
    <property type="entry name" value="HTH-like_dom"/>
</dbReference>
<comment type="function">
    <text evidence="1">Involved in the transposition of the insertion sequence.</text>
</comment>
<dbReference type="Pfam" id="PF01527">
    <property type="entry name" value="HTH_Tnp_1"/>
    <property type="match status" value="1"/>
</dbReference>
<name>A0ABV5BV32_9BACL</name>
<dbReference type="InterPro" id="IPR009057">
    <property type="entry name" value="Homeodomain-like_sf"/>
</dbReference>
<evidence type="ECO:0000313" key="4">
    <source>
        <dbReference type="Proteomes" id="UP001580430"/>
    </source>
</evidence>
<dbReference type="InterPro" id="IPR002514">
    <property type="entry name" value="Transposase_8"/>
</dbReference>
<evidence type="ECO:0000313" key="3">
    <source>
        <dbReference type="EMBL" id="MFB5759156.1"/>
    </source>
</evidence>
<protein>
    <submittedName>
        <fullName evidence="3">IS3 family transposase</fullName>
    </submittedName>
</protein>
<dbReference type="InterPro" id="IPR036397">
    <property type="entry name" value="RNaseH_sf"/>
</dbReference>
<feature type="domain" description="Integrase catalytic" evidence="2">
    <location>
        <begin position="217"/>
        <end position="375"/>
    </location>
</feature>
<evidence type="ECO:0000259" key="2">
    <source>
        <dbReference type="PROSITE" id="PS50994"/>
    </source>
</evidence>
<dbReference type="PANTHER" id="PTHR46889:SF7">
    <property type="entry name" value="TRANSPOSASE FOR INSERTION SEQUENCE ELEMENT IS904"/>
    <property type="match status" value="1"/>
</dbReference>
<dbReference type="RefSeq" id="WP_375518403.1">
    <property type="nucleotide sequence ID" value="NZ_JBHIRY010000001.1"/>
</dbReference>
<sequence>MSTVRRKFTPEQKAQIVLEILKEEKSVSQLASEHGIHANVLQRWKTEAVQNLHQLFVDDRKGITKMKTDYEQKINDLYAEVGKLTTHNAWLKKKNLASEMTRGARIALFERDHPELSLTVQAELLSLNRTSLYYKPAPPSPEEIRLKHRIDEIYTQYPFMGSRRIAAMLQREGEGIHRNTVQVYMRDMGLAAIYPGPNLSKRNLQNRTYPYLLRGLTMERPNQVFGIDITYIRLRQGWMYLVAVLDWYSRFVVAWQLDQSLEIDFVLDTVRRALAVHKPDIFNSDQGSHFTSPQYTDLLKAVDVRISMDGRGRALDNIFTERLWRSVKYEEVYLHDYATPREARNGIHRYLDFYNHTRPHQSLGYQTPATVYKLG</sequence>
<dbReference type="PROSITE" id="PS50994">
    <property type="entry name" value="INTEGRASE"/>
    <property type="match status" value="1"/>
</dbReference>
<dbReference type="Gene3D" id="3.30.420.10">
    <property type="entry name" value="Ribonuclease H-like superfamily/Ribonuclease H"/>
    <property type="match status" value="1"/>
</dbReference>
<dbReference type="Pfam" id="PF00665">
    <property type="entry name" value="rve"/>
    <property type="match status" value="1"/>
</dbReference>
<comment type="caution">
    <text evidence="3">The sequence shown here is derived from an EMBL/GenBank/DDBJ whole genome shotgun (WGS) entry which is preliminary data.</text>
</comment>